<dbReference type="EMBL" id="VLPK01000001">
    <property type="protein sequence ID" value="TSJ44097.1"/>
    <property type="molecule type" value="Genomic_DNA"/>
</dbReference>
<feature type="chain" id="PRO_5021758327" evidence="1">
    <location>
        <begin position="19"/>
        <end position="313"/>
    </location>
</feature>
<dbReference type="RefSeq" id="WP_144247661.1">
    <property type="nucleotide sequence ID" value="NZ_VLPK01000001.1"/>
</dbReference>
<proteinExistence type="predicted"/>
<keyword evidence="3" id="KW-1185">Reference proteome</keyword>
<dbReference type="OrthoDB" id="1030581at2"/>
<evidence type="ECO:0000313" key="3">
    <source>
        <dbReference type="Proteomes" id="UP000318733"/>
    </source>
</evidence>
<comment type="caution">
    <text evidence="2">The sequence shown here is derived from an EMBL/GenBank/DDBJ whole genome shotgun (WGS) entry which is preliminary data.</text>
</comment>
<gene>
    <name evidence="2" type="ORF">FO440_07960</name>
</gene>
<reference evidence="2 3" key="1">
    <citation type="submission" date="2019-07" db="EMBL/GenBank/DDBJ databases">
        <authorList>
            <person name="Huq M.A."/>
        </authorList>
    </citation>
    <scope>NUCLEOTIDE SEQUENCE [LARGE SCALE GENOMIC DNA]</scope>
    <source>
        <strain evidence="2 3">MAH-19</strain>
    </source>
</reference>
<protein>
    <submittedName>
        <fullName evidence="2">Uncharacterized protein</fullName>
    </submittedName>
</protein>
<dbReference type="Proteomes" id="UP000318733">
    <property type="component" value="Unassembled WGS sequence"/>
</dbReference>
<name>A0A556MW08_9SPHI</name>
<sequence>MRNILYILLMLICLGCSAGKVSRSNQQVAVITDPAFANGISVIGSNSSQPNVTDTIYPFGKTKGKPSWRVVQWASRFVLGGDKPVVDHDTVIYQNAGKRITFLKKGRHTIIGLEVKGSAEYTSPRKNNQSWPHLLLEQQYATPIELSHVQHLNYSIQAKLLYAIDHLGDAYNPGLHTAQITLFMSIQNLNPSSAGYRDYFWFGLPLYDYRYPEIAPYGAQDMGKDDATKKFISAVSSAELYAGTMHNKQWIAINKDVYPMLVKAFNTAQQRGFLKGSKLSDMAIGEMNVGWEIPGTYDAGILIKDLKLTAGLK</sequence>
<evidence type="ECO:0000256" key="1">
    <source>
        <dbReference type="SAM" id="SignalP"/>
    </source>
</evidence>
<keyword evidence="1" id="KW-0732">Signal</keyword>
<accession>A0A556MW08</accession>
<evidence type="ECO:0000313" key="2">
    <source>
        <dbReference type="EMBL" id="TSJ44097.1"/>
    </source>
</evidence>
<feature type="signal peptide" evidence="1">
    <location>
        <begin position="1"/>
        <end position="18"/>
    </location>
</feature>
<organism evidence="2 3">
    <name type="scientific">Mucilaginibacter corticis</name>
    <dbReference type="NCBI Taxonomy" id="2597670"/>
    <lineage>
        <taxon>Bacteria</taxon>
        <taxon>Pseudomonadati</taxon>
        <taxon>Bacteroidota</taxon>
        <taxon>Sphingobacteriia</taxon>
        <taxon>Sphingobacteriales</taxon>
        <taxon>Sphingobacteriaceae</taxon>
        <taxon>Mucilaginibacter</taxon>
    </lineage>
</organism>
<dbReference type="AlphaFoldDB" id="A0A556MW08"/>